<dbReference type="PANTHER" id="PTHR37494">
    <property type="entry name" value="HEMAGGLUTININ"/>
    <property type="match status" value="1"/>
</dbReference>
<name>A0A1C1YWW1_9HYPH</name>
<reference evidence="2 3" key="1">
    <citation type="submission" date="2015-12" db="EMBL/GenBank/DDBJ databases">
        <authorList>
            <person name="Shamseldin A."/>
            <person name="Moawad H."/>
            <person name="Abd El-Rahim W.M."/>
            <person name="Sadowsky M.J."/>
        </authorList>
    </citation>
    <scope>NUCLEOTIDE SEQUENCE [LARGE SCALE GENOMIC DNA]</scope>
    <source>
        <strain evidence="2 3">JC234</strain>
    </source>
</reference>
<dbReference type="EMBL" id="LQZT01000012">
    <property type="protein sequence ID" value="OCW57967.1"/>
    <property type="molecule type" value="Genomic_DNA"/>
</dbReference>
<evidence type="ECO:0000313" key="3">
    <source>
        <dbReference type="Proteomes" id="UP000094795"/>
    </source>
</evidence>
<dbReference type="Proteomes" id="UP000094795">
    <property type="component" value="Unassembled WGS sequence"/>
</dbReference>
<dbReference type="AlphaFoldDB" id="A0A1C1YWW1"/>
<dbReference type="SUPFAM" id="SSF103515">
    <property type="entry name" value="Autotransporter"/>
    <property type="match status" value="1"/>
</dbReference>
<keyword evidence="3" id="KW-1185">Reference proteome</keyword>
<dbReference type="SUPFAM" id="SSF49313">
    <property type="entry name" value="Cadherin-like"/>
    <property type="match status" value="2"/>
</dbReference>
<dbReference type="InterPro" id="IPR015919">
    <property type="entry name" value="Cadherin-like_sf"/>
</dbReference>
<evidence type="ECO:0000259" key="1">
    <source>
        <dbReference type="PROSITE" id="PS51208"/>
    </source>
</evidence>
<sequence>MNAAPVVVTLSPAAGALSAGEVGTAYTQTITASGGTAPYSYAVTAGSLPAGLTLSTGGVLSGTPTTAASASFTVTATDANNDTGDAAYTLQVNAGPATFVFDPAGGALPEAMDGEDYSAQITATGGTGMLIYSLASGAMPAGLVLNVSTGELTGPIAEGAEGSYTFTIQVMDGNGSTGTATYSLVVGAREVKVTDKAVDVAPGSAPTNVNLEQGATGGPFTAAEVVAVFPANAGTAEIVNGEFALAGPPGPLGWYLKFIPNPAYSGQVSVQFRLISGLGVSNTGTVTYNLGYDPAAVAVDMDTLVHGFVQTRQNLIASTIKAPGLLERRRMAAATDPVTARMSPAGDGVVLGFSTGLAQIEAARHAAGGAVSVDPSPFNVWIDGTFMLHNRAQNDHRWGNFAMVSAGADYLLSQRALLGLSFHFDRMTDPTDADATLKGNGWLIGPYASFEIGNGVFWDASAFYGGSSNSIDTAFWDGNFDTRRWLFDTSITGQWKLDEVTTLTPRLRAVYLSETVEDYAVSNGAGDVIGLGGFTTDQFRLSLGAEIARQFMLEDGAVLTPKLGATGGVSGLDGSGAFGQLSAGVSYQTPDAWTFNGGLLFNVEGDGQMSVGAKIRVGAQF</sequence>
<dbReference type="STRING" id="1480615.AWJ14_04040"/>
<feature type="domain" description="Autotransporter" evidence="1">
    <location>
        <begin position="373"/>
        <end position="621"/>
    </location>
</feature>
<dbReference type="Gene3D" id="2.60.40.10">
    <property type="entry name" value="Immunoglobulins"/>
    <property type="match status" value="2"/>
</dbReference>
<dbReference type="InterPro" id="IPR036709">
    <property type="entry name" value="Autotransporte_beta_dom_sf"/>
</dbReference>
<dbReference type="Pfam" id="PF05345">
    <property type="entry name" value="He_PIG"/>
    <property type="match status" value="2"/>
</dbReference>
<dbReference type="InterPro" id="IPR013783">
    <property type="entry name" value="Ig-like_fold"/>
</dbReference>
<accession>A0A1C1YWW1</accession>
<dbReference type="GO" id="GO:0016020">
    <property type="term" value="C:membrane"/>
    <property type="evidence" value="ECO:0007669"/>
    <property type="project" value="InterPro"/>
</dbReference>
<evidence type="ECO:0000313" key="2">
    <source>
        <dbReference type="EMBL" id="OCW57967.1"/>
    </source>
</evidence>
<protein>
    <recommendedName>
        <fullName evidence="1">Autotransporter domain-containing protein</fullName>
    </recommendedName>
</protein>
<dbReference type="PANTHER" id="PTHR37494:SF1">
    <property type="entry name" value="STAPHYLOCOCCUS AUREUS SURFACE PROTEIN A"/>
    <property type="match status" value="1"/>
</dbReference>
<dbReference type="GO" id="GO:0005509">
    <property type="term" value="F:calcium ion binding"/>
    <property type="evidence" value="ECO:0007669"/>
    <property type="project" value="InterPro"/>
</dbReference>
<dbReference type="Gene3D" id="2.40.128.130">
    <property type="entry name" value="Autotransporter beta-domain"/>
    <property type="match status" value="1"/>
</dbReference>
<dbReference type="CDD" id="cd11304">
    <property type="entry name" value="Cadherin_repeat"/>
    <property type="match status" value="1"/>
</dbReference>
<dbReference type="SMART" id="SM00869">
    <property type="entry name" value="Autotransporter"/>
    <property type="match status" value="1"/>
</dbReference>
<comment type="caution">
    <text evidence="2">The sequence shown here is derived from an EMBL/GenBank/DDBJ whole genome shotgun (WGS) entry which is preliminary data.</text>
</comment>
<dbReference type="PROSITE" id="PS51208">
    <property type="entry name" value="AUTOTRANSPORTER"/>
    <property type="match status" value="1"/>
</dbReference>
<dbReference type="InterPro" id="IPR005546">
    <property type="entry name" value="Autotransporte_beta"/>
</dbReference>
<dbReference type="Pfam" id="PF03797">
    <property type="entry name" value="Autotransporter"/>
    <property type="match status" value="1"/>
</dbReference>
<organism evidence="2 3">
    <name type="scientific">Hoeflea olei</name>
    <dbReference type="NCBI Taxonomy" id="1480615"/>
    <lineage>
        <taxon>Bacteria</taxon>
        <taxon>Pseudomonadati</taxon>
        <taxon>Pseudomonadota</taxon>
        <taxon>Alphaproteobacteria</taxon>
        <taxon>Hyphomicrobiales</taxon>
        <taxon>Rhizobiaceae</taxon>
        <taxon>Hoeflea</taxon>
    </lineage>
</organism>
<proteinExistence type="predicted"/>
<gene>
    <name evidence="2" type="ORF">AWJ14_04040</name>
</gene>